<proteinExistence type="predicted"/>
<dbReference type="InterPro" id="IPR036259">
    <property type="entry name" value="MFS_trans_sf"/>
</dbReference>
<dbReference type="PANTHER" id="PTHR42718">
    <property type="entry name" value="MAJOR FACILITATOR SUPERFAMILY MULTIDRUG TRANSPORTER MFSC"/>
    <property type="match status" value="1"/>
</dbReference>
<dbReference type="InterPro" id="IPR011701">
    <property type="entry name" value="MFS"/>
</dbReference>
<evidence type="ECO:0000256" key="2">
    <source>
        <dbReference type="ARBA" id="ARBA00022448"/>
    </source>
</evidence>
<feature type="transmembrane region" description="Helical" evidence="8">
    <location>
        <begin position="111"/>
        <end position="133"/>
    </location>
</feature>
<feature type="transmembrane region" description="Helical" evidence="8">
    <location>
        <begin position="371"/>
        <end position="394"/>
    </location>
</feature>
<dbReference type="Pfam" id="PF07690">
    <property type="entry name" value="MFS_1"/>
    <property type="match status" value="1"/>
</dbReference>
<feature type="transmembrane region" description="Helical" evidence="8">
    <location>
        <begin position="205"/>
        <end position="224"/>
    </location>
</feature>
<feature type="region of interest" description="Disordered" evidence="7">
    <location>
        <begin position="492"/>
        <end position="514"/>
    </location>
</feature>
<dbReference type="AlphaFoldDB" id="A0A846X2Q2"/>
<feature type="transmembrane region" description="Helical" evidence="8">
    <location>
        <begin position="86"/>
        <end position="105"/>
    </location>
</feature>
<evidence type="ECO:0000259" key="9">
    <source>
        <dbReference type="PROSITE" id="PS50850"/>
    </source>
</evidence>
<feature type="transmembrane region" description="Helical" evidence="8">
    <location>
        <begin position="57"/>
        <end position="74"/>
    </location>
</feature>
<dbReference type="PANTHER" id="PTHR42718:SF46">
    <property type="entry name" value="BLR6921 PROTEIN"/>
    <property type="match status" value="1"/>
</dbReference>
<feature type="compositionally biased region" description="Basic and acidic residues" evidence="7">
    <location>
        <begin position="759"/>
        <end position="773"/>
    </location>
</feature>
<feature type="transmembrane region" description="Helical" evidence="8">
    <location>
        <begin position="453"/>
        <end position="479"/>
    </location>
</feature>
<evidence type="ECO:0000256" key="6">
    <source>
        <dbReference type="ARBA" id="ARBA00023136"/>
    </source>
</evidence>
<feature type="compositionally biased region" description="Pro residues" evidence="7">
    <location>
        <begin position="579"/>
        <end position="597"/>
    </location>
</feature>
<comment type="caution">
    <text evidence="10">The sequence shown here is derived from an EMBL/GenBank/DDBJ whole genome shotgun (WGS) entry which is preliminary data.</text>
</comment>
<evidence type="ECO:0000256" key="7">
    <source>
        <dbReference type="SAM" id="MobiDB-lite"/>
    </source>
</evidence>
<comment type="subcellular location">
    <subcellularLocation>
        <location evidence="1">Cell membrane</location>
        <topology evidence="1">Multi-pass membrane protein</topology>
    </subcellularLocation>
</comment>
<sequence>MAPSSPAQTYRVKGSAVGIPILVLCGMIFLSVLDGTVVFVAMPEIQDALGLSDASKVWVFGAYALTFGGFLLLGGRLGDTFGRKKMFLLGVVGFTIASLLAGFATNEVWLLAARVGQGFFAAIAGPTALALIATTFAPGKARNQAFAVFGAMAGLGSIAGLVAGGLLATIEWRLIFWINVPVGIACAIGGWFTLDEAMSERRHALDVKGAVLAVAGCVTGVYALTAGPEAHWQSTAVYVAAAVSVVCLALFLWVERSAKNPILPFSLFNNRNRVAAMVAILVCGALIPTLGFYVALTFQLVLGYSPFQSGLALLPFAVGFGISVAVSASLVRRFQARWLVAAGGVIVFLPCVYVPTLMSRAPATIAYFPQIALPVFFIGIGVGLAVVPLPLGAVAGVRPSEIGPLTALIEVAQNLGGIVGLASVQVVVTSRIMAEQGPTTGHLRHKELTGEAIHALASGYGLAFLACAAILILAGLVVVPFMRFTPEEIAEGQAAKESSESGGAIPSTSFPAQAFEEDDDDVADDWEPIEGDVTSGPIPVVRRVDIDRAYNEKPGDPEPVYFTDRFRAIKRSAVEAPGAQPPRAPQRPAQAPQPPTQNLPAARPQRPTPSDPDRARAHPSDPLPRRTGAPGDDLAGVARPSGPIQRESADLPRPPAPPQQQGRGQAPQQPYPPGVPAQRPSAPIHRPSAPIHRPGGRVPPAGPPIQRPSGTMPRPAQNQPPQYRGSGPQPQDPRPAPQRAPAPAPSEGGGRHAAPAPDGMHHPESSEQADRVSRARRHRRED</sequence>
<evidence type="ECO:0000256" key="3">
    <source>
        <dbReference type="ARBA" id="ARBA00022475"/>
    </source>
</evidence>
<protein>
    <submittedName>
        <fullName evidence="10">MFS transporter</fullName>
    </submittedName>
</protein>
<feature type="transmembrane region" description="Helical" evidence="8">
    <location>
        <begin position="145"/>
        <end position="168"/>
    </location>
</feature>
<accession>A0A846X2Q2</accession>
<organism evidence="10 11">
    <name type="scientific">Tsukamurella spumae</name>
    <dbReference type="NCBI Taxonomy" id="44753"/>
    <lineage>
        <taxon>Bacteria</taxon>
        <taxon>Bacillati</taxon>
        <taxon>Actinomycetota</taxon>
        <taxon>Actinomycetes</taxon>
        <taxon>Mycobacteriales</taxon>
        <taxon>Tsukamurellaceae</taxon>
        <taxon>Tsukamurella</taxon>
    </lineage>
</organism>
<keyword evidence="4 8" id="KW-0812">Transmembrane</keyword>
<dbReference type="Proteomes" id="UP000582646">
    <property type="component" value="Unassembled WGS sequence"/>
</dbReference>
<dbReference type="GO" id="GO:0022857">
    <property type="term" value="F:transmembrane transporter activity"/>
    <property type="evidence" value="ECO:0007669"/>
    <property type="project" value="InterPro"/>
</dbReference>
<dbReference type="Gene3D" id="1.20.1250.20">
    <property type="entry name" value="MFS general substrate transporter like domains"/>
    <property type="match status" value="1"/>
</dbReference>
<dbReference type="SUPFAM" id="SSF103473">
    <property type="entry name" value="MFS general substrate transporter"/>
    <property type="match status" value="1"/>
</dbReference>
<evidence type="ECO:0000256" key="1">
    <source>
        <dbReference type="ARBA" id="ARBA00004651"/>
    </source>
</evidence>
<dbReference type="InterPro" id="IPR020846">
    <property type="entry name" value="MFS_dom"/>
</dbReference>
<feature type="domain" description="Major facilitator superfamily (MFS) profile" evidence="9">
    <location>
        <begin position="20"/>
        <end position="486"/>
    </location>
</feature>
<gene>
    <name evidence="10" type="ORF">HF999_10540</name>
</gene>
<feature type="transmembrane region" description="Helical" evidence="8">
    <location>
        <begin position="274"/>
        <end position="298"/>
    </location>
</feature>
<keyword evidence="11" id="KW-1185">Reference proteome</keyword>
<evidence type="ECO:0000313" key="10">
    <source>
        <dbReference type="EMBL" id="NKY18805.1"/>
    </source>
</evidence>
<dbReference type="CDD" id="cd17321">
    <property type="entry name" value="MFS_MMR_MDR_like"/>
    <property type="match status" value="1"/>
</dbReference>
<feature type="transmembrane region" description="Helical" evidence="8">
    <location>
        <begin position="236"/>
        <end position="254"/>
    </location>
</feature>
<dbReference type="Gene3D" id="1.20.1720.10">
    <property type="entry name" value="Multidrug resistance protein D"/>
    <property type="match status" value="1"/>
</dbReference>
<dbReference type="GO" id="GO:0005886">
    <property type="term" value="C:plasma membrane"/>
    <property type="evidence" value="ECO:0007669"/>
    <property type="project" value="UniProtKB-SubCell"/>
</dbReference>
<feature type="transmembrane region" description="Helical" evidence="8">
    <location>
        <begin position="174"/>
        <end position="193"/>
    </location>
</feature>
<feature type="compositionally biased region" description="Low complexity" evidence="7">
    <location>
        <begin position="659"/>
        <end position="668"/>
    </location>
</feature>
<reference evidence="10 11" key="1">
    <citation type="submission" date="2020-04" db="EMBL/GenBank/DDBJ databases">
        <title>MicrobeNet Type strains.</title>
        <authorList>
            <person name="Nicholson A.C."/>
        </authorList>
    </citation>
    <scope>NUCLEOTIDE SEQUENCE [LARGE SCALE GENOMIC DNA]</scope>
    <source>
        <strain evidence="10 11">DSM 44113</strain>
    </source>
</reference>
<feature type="transmembrane region" description="Helical" evidence="8">
    <location>
        <begin position="310"/>
        <end position="331"/>
    </location>
</feature>
<dbReference type="PROSITE" id="PS50850">
    <property type="entry name" value="MFS"/>
    <property type="match status" value="1"/>
</dbReference>
<keyword evidence="3" id="KW-1003">Cell membrane</keyword>
<feature type="compositionally biased region" description="Pro residues" evidence="7">
    <location>
        <begin position="730"/>
        <end position="744"/>
    </location>
</feature>
<feature type="region of interest" description="Disordered" evidence="7">
    <location>
        <begin position="575"/>
        <end position="782"/>
    </location>
</feature>
<keyword evidence="2" id="KW-0813">Transport</keyword>
<evidence type="ECO:0000256" key="8">
    <source>
        <dbReference type="SAM" id="Phobius"/>
    </source>
</evidence>
<evidence type="ECO:0000256" key="4">
    <source>
        <dbReference type="ARBA" id="ARBA00022692"/>
    </source>
</evidence>
<keyword evidence="6 8" id="KW-0472">Membrane</keyword>
<evidence type="ECO:0000256" key="5">
    <source>
        <dbReference type="ARBA" id="ARBA00022989"/>
    </source>
</evidence>
<feature type="transmembrane region" description="Helical" evidence="8">
    <location>
        <begin position="21"/>
        <end position="42"/>
    </location>
</feature>
<dbReference type="EMBL" id="JAAXOQ010000012">
    <property type="protein sequence ID" value="NKY18805.1"/>
    <property type="molecule type" value="Genomic_DNA"/>
</dbReference>
<feature type="transmembrane region" description="Helical" evidence="8">
    <location>
        <begin position="338"/>
        <end position="359"/>
    </location>
</feature>
<keyword evidence="5 8" id="KW-1133">Transmembrane helix</keyword>
<evidence type="ECO:0000313" key="11">
    <source>
        <dbReference type="Proteomes" id="UP000582646"/>
    </source>
</evidence>
<name>A0A846X2Q2_9ACTN</name>
<dbReference type="PRINTS" id="PR01036">
    <property type="entry name" value="TCRTETB"/>
</dbReference>